<organism evidence="2 3">
    <name type="scientific">Caerostris extrusa</name>
    <name type="common">Bark spider</name>
    <name type="synonym">Caerostris bankana</name>
    <dbReference type="NCBI Taxonomy" id="172846"/>
    <lineage>
        <taxon>Eukaryota</taxon>
        <taxon>Metazoa</taxon>
        <taxon>Ecdysozoa</taxon>
        <taxon>Arthropoda</taxon>
        <taxon>Chelicerata</taxon>
        <taxon>Arachnida</taxon>
        <taxon>Araneae</taxon>
        <taxon>Araneomorphae</taxon>
        <taxon>Entelegynae</taxon>
        <taxon>Araneoidea</taxon>
        <taxon>Araneidae</taxon>
        <taxon>Caerostris</taxon>
    </lineage>
</organism>
<dbReference type="InterPro" id="IPR003165">
    <property type="entry name" value="Piwi"/>
</dbReference>
<dbReference type="AlphaFoldDB" id="A0AAV4TAV6"/>
<proteinExistence type="predicted"/>
<feature type="domain" description="Piwi" evidence="1">
    <location>
        <begin position="1"/>
        <end position="89"/>
    </location>
</feature>
<protein>
    <submittedName>
        <fullName evidence="2">Piwi-like protein 2</fullName>
    </submittedName>
</protein>
<name>A0AAV4TAV6_CAEEX</name>
<gene>
    <name evidence="2" type="primary">piwil2</name>
    <name evidence="2" type="ORF">CEXT_115881</name>
</gene>
<dbReference type="InterPro" id="IPR012337">
    <property type="entry name" value="RNaseH-like_sf"/>
</dbReference>
<dbReference type="Gene3D" id="3.30.420.10">
    <property type="entry name" value="Ribonuclease H-like superfamily/Ribonuclease H"/>
    <property type="match status" value="1"/>
</dbReference>
<comment type="caution">
    <text evidence="2">The sequence shown here is derived from an EMBL/GenBank/DDBJ whole genome shotgun (WGS) entry which is preliminary data.</text>
</comment>
<sequence length="115" mass="13485">MTTMQKQGQEFGDSLKLLFVSSLRKYFEVNHRLPQKIIMYRDGVSDGQMEVVSKYEAEQLVSCFKHFSVDYSPSLSVVVVQKRINTRMYDVEYQNNRKMFKNPPPGTIFRPFCNS</sequence>
<dbReference type="SUPFAM" id="SSF53098">
    <property type="entry name" value="Ribonuclease H-like"/>
    <property type="match status" value="1"/>
</dbReference>
<evidence type="ECO:0000313" key="2">
    <source>
        <dbReference type="EMBL" id="GIY42047.1"/>
    </source>
</evidence>
<keyword evidence="3" id="KW-1185">Reference proteome</keyword>
<dbReference type="InterPro" id="IPR036397">
    <property type="entry name" value="RNaseH_sf"/>
</dbReference>
<reference evidence="2 3" key="1">
    <citation type="submission" date="2021-06" db="EMBL/GenBank/DDBJ databases">
        <title>Caerostris extrusa draft genome.</title>
        <authorList>
            <person name="Kono N."/>
            <person name="Arakawa K."/>
        </authorList>
    </citation>
    <scope>NUCLEOTIDE SEQUENCE [LARGE SCALE GENOMIC DNA]</scope>
</reference>
<dbReference type="PANTHER" id="PTHR22891">
    <property type="entry name" value="EUKARYOTIC TRANSLATION INITIATION FACTOR 2C"/>
    <property type="match status" value="1"/>
</dbReference>
<dbReference type="Pfam" id="PF02171">
    <property type="entry name" value="Piwi"/>
    <property type="match status" value="1"/>
</dbReference>
<dbReference type="GO" id="GO:0003676">
    <property type="term" value="F:nucleic acid binding"/>
    <property type="evidence" value="ECO:0007669"/>
    <property type="project" value="InterPro"/>
</dbReference>
<evidence type="ECO:0000313" key="3">
    <source>
        <dbReference type="Proteomes" id="UP001054945"/>
    </source>
</evidence>
<dbReference type="Proteomes" id="UP001054945">
    <property type="component" value="Unassembled WGS sequence"/>
</dbReference>
<dbReference type="EMBL" id="BPLR01010794">
    <property type="protein sequence ID" value="GIY42047.1"/>
    <property type="molecule type" value="Genomic_DNA"/>
</dbReference>
<accession>A0AAV4TAV6</accession>
<dbReference type="PROSITE" id="PS50822">
    <property type="entry name" value="PIWI"/>
    <property type="match status" value="1"/>
</dbReference>
<evidence type="ECO:0000259" key="1">
    <source>
        <dbReference type="PROSITE" id="PS50822"/>
    </source>
</evidence>